<dbReference type="RefSeq" id="WP_055618397.1">
    <property type="nucleotide sequence ID" value="NZ_BNCC01000009.1"/>
</dbReference>
<gene>
    <name evidence="1" type="ORF">QF035_005718</name>
</gene>
<evidence type="ECO:0008006" key="3">
    <source>
        <dbReference type="Google" id="ProtNLM"/>
    </source>
</evidence>
<comment type="caution">
    <text evidence="1">The sequence shown here is derived from an EMBL/GenBank/DDBJ whole genome shotgun (WGS) entry which is preliminary data.</text>
</comment>
<proteinExistence type="predicted"/>
<protein>
    <recommendedName>
        <fullName evidence="3">Tail terminator</fullName>
    </recommendedName>
</protein>
<accession>A0ABU0SZH6</accession>
<dbReference type="GeneID" id="300090085"/>
<evidence type="ECO:0000313" key="2">
    <source>
        <dbReference type="Proteomes" id="UP001230328"/>
    </source>
</evidence>
<sequence>MAILTFPDAEQLVVDFLKNRAELTGVTVDSRPPAGFDGTQKVVLVSHMGGAWVDDQHLDQPLLDLEAYGPDKPTAHTVALSARACVLELADTVYGSAVVVDVSEADGPRWLPDYTRSAANRYRSTIRLLLRLG</sequence>
<dbReference type="EMBL" id="JAUSZI010000002">
    <property type="protein sequence ID" value="MDQ1028136.1"/>
    <property type="molecule type" value="Genomic_DNA"/>
</dbReference>
<keyword evidence="2" id="KW-1185">Reference proteome</keyword>
<evidence type="ECO:0000313" key="1">
    <source>
        <dbReference type="EMBL" id="MDQ1028136.1"/>
    </source>
</evidence>
<name>A0ABU0SZH6_9ACTN</name>
<organism evidence="1 2">
    <name type="scientific">Streptomyces umbrinus</name>
    <dbReference type="NCBI Taxonomy" id="67370"/>
    <lineage>
        <taxon>Bacteria</taxon>
        <taxon>Bacillati</taxon>
        <taxon>Actinomycetota</taxon>
        <taxon>Actinomycetes</taxon>
        <taxon>Kitasatosporales</taxon>
        <taxon>Streptomycetaceae</taxon>
        <taxon>Streptomyces</taxon>
        <taxon>Streptomyces phaeochromogenes group</taxon>
    </lineage>
</organism>
<dbReference type="Proteomes" id="UP001230328">
    <property type="component" value="Unassembled WGS sequence"/>
</dbReference>
<reference evidence="1 2" key="1">
    <citation type="submission" date="2023-07" db="EMBL/GenBank/DDBJ databases">
        <title>Comparative genomics of wheat-associated soil bacteria to identify genetic determinants of phenazine resistance.</title>
        <authorList>
            <person name="Mouncey N."/>
        </authorList>
    </citation>
    <scope>NUCLEOTIDE SEQUENCE [LARGE SCALE GENOMIC DNA]</scope>
    <source>
        <strain evidence="1 2">V2I4</strain>
    </source>
</reference>